<evidence type="ECO:0000259" key="2">
    <source>
        <dbReference type="Pfam" id="PF15644"/>
    </source>
</evidence>
<keyword evidence="4" id="KW-1185">Reference proteome</keyword>
<organism evidence="3 4">
    <name type="scientific">Acrocarpospora phusangensis</name>
    <dbReference type="NCBI Taxonomy" id="1070424"/>
    <lineage>
        <taxon>Bacteria</taxon>
        <taxon>Bacillati</taxon>
        <taxon>Actinomycetota</taxon>
        <taxon>Actinomycetes</taxon>
        <taxon>Streptosporangiales</taxon>
        <taxon>Streptosporangiaceae</taxon>
        <taxon>Acrocarpospora</taxon>
    </lineage>
</organism>
<proteinExistence type="predicted"/>
<evidence type="ECO:0000256" key="1">
    <source>
        <dbReference type="SAM" id="MobiDB-lite"/>
    </source>
</evidence>
<accession>A0A919UR30</accession>
<comment type="caution">
    <text evidence="3">The sequence shown here is derived from an EMBL/GenBank/DDBJ whole genome shotgun (WGS) entry which is preliminary data.</text>
</comment>
<dbReference type="InterPro" id="IPR028908">
    <property type="entry name" value="Tox-PL_dom"/>
</dbReference>
<sequence>MGLGLASWGHDLGNSAYQTWGASTIDNLRGRGLQLVFRGMADRQSRWRLPSGVYNPVVSGDGRRWRDYEQAAETPAPTLDERPPRPRSPAFPEPGNDWFDRGCRPPRLDEARPYGTEGGLARPDPQTQQDLLEAAVGRFPDPRGTWIRLINAEGPTEDPFRSTNAIDCALAVLSTWHGEPSVAAPRLPEYDRVGKPVLSGETGGVARAEQWMGHRFEYLGQGRRAYLSIAQRLITGGHGAAAMLITRWPNGGSHAWNAVNSRGEVLWIDAQRGHMAVEPPYENVTGVFCVIIDHTGQRI</sequence>
<feature type="domain" description="Tox-PL" evidence="2">
    <location>
        <begin position="163"/>
        <end position="274"/>
    </location>
</feature>
<gene>
    <name evidence="3" type="ORF">Aph01nite_53430</name>
</gene>
<name>A0A919UR30_9ACTN</name>
<protein>
    <recommendedName>
        <fullName evidence="2">Tox-PL domain-containing protein</fullName>
    </recommendedName>
</protein>
<dbReference type="AlphaFoldDB" id="A0A919UR30"/>
<dbReference type="Pfam" id="PF15644">
    <property type="entry name" value="Gln_amidase"/>
    <property type="match status" value="1"/>
</dbReference>
<dbReference type="Proteomes" id="UP000640052">
    <property type="component" value="Unassembled WGS sequence"/>
</dbReference>
<evidence type="ECO:0000313" key="4">
    <source>
        <dbReference type="Proteomes" id="UP000640052"/>
    </source>
</evidence>
<dbReference type="EMBL" id="BOOA01000049">
    <property type="protein sequence ID" value="GIH27033.1"/>
    <property type="molecule type" value="Genomic_DNA"/>
</dbReference>
<reference evidence="3" key="1">
    <citation type="submission" date="2021-01" db="EMBL/GenBank/DDBJ databases">
        <title>Whole genome shotgun sequence of Acrocarpospora phusangensis NBRC 108782.</title>
        <authorList>
            <person name="Komaki H."/>
            <person name="Tamura T."/>
        </authorList>
    </citation>
    <scope>NUCLEOTIDE SEQUENCE</scope>
    <source>
        <strain evidence="3">NBRC 108782</strain>
    </source>
</reference>
<feature type="region of interest" description="Disordered" evidence="1">
    <location>
        <begin position="71"/>
        <end position="104"/>
    </location>
</feature>
<evidence type="ECO:0000313" key="3">
    <source>
        <dbReference type="EMBL" id="GIH27033.1"/>
    </source>
</evidence>